<dbReference type="Proteomes" id="UP001523216">
    <property type="component" value="Unassembled WGS sequence"/>
</dbReference>
<feature type="transmembrane region" description="Helical" evidence="1">
    <location>
        <begin position="300"/>
        <end position="320"/>
    </location>
</feature>
<accession>A0ABT0XVT9</accession>
<organism evidence="4 5">
    <name type="scientific">Paractinoplanes hotanensis</name>
    <dbReference type="NCBI Taxonomy" id="2906497"/>
    <lineage>
        <taxon>Bacteria</taxon>
        <taxon>Bacillati</taxon>
        <taxon>Actinomycetota</taxon>
        <taxon>Actinomycetes</taxon>
        <taxon>Micromonosporales</taxon>
        <taxon>Micromonosporaceae</taxon>
        <taxon>Paractinoplanes</taxon>
    </lineage>
</organism>
<evidence type="ECO:0000259" key="3">
    <source>
        <dbReference type="PROSITE" id="PS50887"/>
    </source>
</evidence>
<dbReference type="PROSITE" id="PS50887">
    <property type="entry name" value="GGDEF"/>
    <property type="match status" value="1"/>
</dbReference>
<evidence type="ECO:0000259" key="2">
    <source>
        <dbReference type="PROSITE" id="PS50883"/>
    </source>
</evidence>
<dbReference type="SMART" id="SM00052">
    <property type="entry name" value="EAL"/>
    <property type="match status" value="1"/>
</dbReference>
<evidence type="ECO:0000313" key="4">
    <source>
        <dbReference type="EMBL" id="MCM4077879.1"/>
    </source>
</evidence>
<dbReference type="InterPro" id="IPR035919">
    <property type="entry name" value="EAL_sf"/>
</dbReference>
<keyword evidence="1" id="KW-0812">Transmembrane</keyword>
<feature type="transmembrane region" description="Helical" evidence="1">
    <location>
        <begin position="139"/>
        <end position="161"/>
    </location>
</feature>
<dbReference type="CDD" id="cd01949">
    <property type="entry name" value="GGDEF"/>
    <property type="match status" value="1"/>
</dbReference>
<feature type="domain" description="EAL" evidence="2">
    <location>
        <begin position="506"/>
        <end position="761"/>
    </location>
</feature>
<dbReference type="PROSITE" id="PS50883">
    <property type="entry name" value="EAL"/>
    <property type="match status" value="1"/>
</dbReference>
<feature type="transmembrane region" description="Helical" evidence="1">
    <location>
        <begin position="48"/>
        <end position="68"/>
    </location>
</feature>
<keyword evidence="1" id="KW-0472">Membrane</keyword>
<dbReference type="Pfam" id="PF00563">
    <property type="entry name" value="EAL"/>
    <property type="match status" value="1"/>
</dbReference>
<dbReference type="PANTHER" id="PTHR44757:SF2">
    <property type="entry name" value="BIOFILM ARCHITECTURE MAINTENANCE PROTEIN MBAA"/>
    <property type="match status" value="1"/>
</dbReference>
<dbReference type="SMART" id="SM00267">
    <property type="entry name" value="GGDEF"/>
    <property type="match status" value="1"/>
</dbReference>
<feature type="transmembrane region" description="Helical" evidence="1">
    <location>
        <begin position="75"/>
        <end position="94"/>
    </location>
</feature>
<dbReference type="Gene3D" id="3.30.70.270">
    <property type="match status" value="1"/>
</dbReference>
<dbReference type="EMBL" id="JAMQOL010000012">
    <property type="protein sequence ID" value="MCM4077879.1"/>
    <property type="molecule type" value="Genomic_DNA"/>
</dbReference>
<keyword evidence="1" id="KW-1133">Transmembrane helix</keyword>
<feature type="transmembrane region" description="Helical" evidence="1">
    <location>
        <begin position="208"/>
        <end position="230"/>
    </location>
</feature>
<feature type="transmembrane region" description="Helical" evidence="1">
    <location>
        <begin position="21"/>
        <end position="42"/>
    </location>
</feature>
<evidence type="ECO:0000313" key="5">
    <source>
        <dbReference type="Proteomes" id="UP001523216"/>
    </source>
</evidence>
<feature type="transmembrane region" description="Helical" evidence="1">
    <location>
        <begin position="276"/>
        <end position="294"/>
    </location>
</feature>
<feature type="domain" description="GGDEF" evidence="3">
    <location>
        <begin position="370"/>
        <end position="497"/>
    </location>
</feature>
<proteinExistence type="predicted"/>
<feature type="transmembrane region" description="Helical" evidence="1">
    <location>
        <begin position="173"/>
        <end position="196"/>
    </location>
</feature>
<protein>
    <submittedName>
        <fullName evidence="4">EAL domain-containing protein</fullName>
    </submittedName>
</protein>
<keyword evidence="5" id="KW-1185">Reference proteome</keyword>
<dbReference type="InterPro" id="IPR029787">
    <property type="entry name" value="Nucleotide_cyclase"/>
</dbReference>
<reference evidence="4 5" key="1">
    <citation type="submission" date="2022-06" db="EMBL/GenBank/DDBJ databases">
        <title>Actinoplanes abujensis sp. nov., isolated from Nigerian arid soil.</title>
        <authorList>
            <person name="Ding P."/>
        </authorList>
    </citation>
    <scope>NUCLEOTIDE SEQUENCE [LARGE SCALE GENOMIC DNA]</scope>
    <source>
        <strain evidence="5">TRM88002</strain>
    </source>
</reference>
<dbReference type="InterPro" id="IPR043128">
    <property type="entry name" value="Rev_trsase/Diguanyl_cyclase"/>
</dbReference>
<dbReference type="Pfam" id="PF00990">
    <property type="entry name" value="GGDEF"/>
    <property type="match status" value="1"/>
</dbReference>
<dbReference type="NCBIfam" id="TIGR00254">
    <property type="entry name" value="GGDEF"/>
    <property type="match status" value="1"/>
</dbReference>
<dbReference type="CDD" id="cd01948">
    <property type="entry name" value="EAL"/>
    <property type="match status" value="1"/>
</dbReference>
<dbReference type="InterPro" id="IPR001633">
    <property type="entry name" value="EAL_dom"/>
</dbReference>
<dbReference type="PANTHER" id="PTHR44757">
    <property type="entry name" value="DIGUANYLATE CYCLASE DGCP"/>
    <property type="match status" value="1"/>
</dbReference>
<sequence length="784" mass="82371">MRGDESGRPGPTAVPPWRLTRTLTAAIAVDAIAWVWFLIGLLRPTPQWAGWMLLLFAVPIAAVTSWRAGAAGRTFWRYVSAGMIGLGLASAAAARDYFSGDQPGQQIGGLTAMLYIAGLLLMLLGLLRIPGAQRTGMEWTRFGLDVATMVVTVLVFGWYLVLPRWESWTDGSAAGTASVVVVATAAVIGMLAFVKVSFTGTGPIDRRALYILTLTGGVGAIGGAMAPLLAERPYLNIGHVLLPTTSLLVCLAADRQLRATRAGRPASRPLSRRPSVLPYTAVLATGALLLTGAVTRAPDLLGVAVGAVAVTLLVAARQIVALRDNARLLDDLDARQRELTHQAGHDSLTGLANRTVLIAEIDAALTEGPAGVSVALIDLDDFKAINDDLGHAVGDALLVSVAERIAVQLPAGAVLARLGGDEYAVLLRGGHCAALAAITAGLRRPLPAAAHELVVEASVGLAEARAGDTASELIRRADVAMYEAKGQGKGRHVVFDDRMDQRTAEQSRLAADLRSALDTDQLHLLYQPIVAMPGGELAAVEALVRWTHPDRGPIGPAVFIPAAERTGLIVPLGAWILEQACRQAIRWQQTMGAAAPGSVSVNVSARQLREAGFAGEVAAVLRRTGLPPHVLTVEVTETAVFDGGTALDELKSIAALGVKIALDDFGTGHSSLGLLRTCPADVLKVDKSFVDDVTADGPQAVVVAALISICDGMRLRAVAEGVETAEQAARLYELGYRYAQGYFYGRPMPPEDIATYRPAHGPATQLTLSTVADRSTWPALPSGG</sequence>
<dbReference type="InterPro" id="IPR052155">
    <property type="entry name" value="Biofilm_reg_signaling"/>
</dbReference>
<comment type="caution">
    <text evidence="4">The sequence shown here is derived from an EMBL/GenBank/DDBJ whole genome shotgun (WGS) entry which is preliminary data.</text>
</comment>
<dbReference type="SUPFAM" id="SSF141868">
    <property type="entry name" value="EAL domain-like"/>
    <property type="match status" value="1"/>
</dbReference>
<dbReference type="Gene3D" id="3.20.20.450">
    <property type="entry name" value="EAL domain"/>
    <property type="match status" value="1"/>
</dbReference>
<name>A0ABT0XVT9_9ACTN</name>
<feature type="transmembrane region" description="Helical" evidence="1">
    <location>
        <begin position="106"/>
        <end position="127"/>
    </location>
</feature>
<dbReference type="InterPro" id="IPR000160">
    <property type="entry name" value="GGDEF_dom"/>
</dbReference>
<dbReference type="RefSeq" id="WP_251797732.1">
    <property type="nucleotide sequence ID" value="NZ_JAMQOL010000012.1"/>
</dbReference>
<gene>
    <name evidence="4" type="ORF">LXN57_09900</name>
</gene>
<evidence type="ECO:0000256" key="1">
    <source>
        <dbReference type="SAM" id="Phobius"/>
    </source>
</evidence>
<dbReference type="SUPFAM" id="SSF55073">
    <property type="entry name" value="Nucleotide cyclase"/>
    <property type="match status" value="1"/>
</dbReference>